<protein>
    <submittedName>
        <fullName evidence="2">Uncharacterized protein</fullName>
    </submittedName>
</protein>
<dbReference type="EMBL" id="CP039126">
    <property type="protein sequence ID" value="QMW81564.1"/>
    <property type="molecule type" value="Genomic_DNA"/>
</dbReference>
<organism evidence="2 3">
    <name type="scientific">Blautia producta</name>
    <dbReference type="NCBI Taxonomy" id="33035"/>
    <lineage>
        <taxon>Bacteria</taxon>
        <taxon>Bacillati</taxon>
        <taxon>Bacillota</taxon>
        <taxon>Clostridia</taxon>
        <taxon>Lachnospirales</taxon>
        <taxon>Lachnospiraceae</taxon>
        <taxon>Blautia</taxon>
    </lineage>
</organism>
<evidence type="ECO:0000313" key="3">
    <source>
        <dbReference type="Proteomes" id="UP000515789"/>
    </source>
</evidence>
<dbReference type="AlphaFoldDB" id="A0A7G5N3X1"/>
<evidence type="ECO:0000313" key="2">
    <source>
        <dbReference type="EMBL" id="QMW81564.1"/>
    </source>
</evidence>
<accession>A0A7G5N3X1</accession>
<gene>
    <name evidence="2" type="ORF">E5259_27350</name>
</gene>
<keyword evidence="1" id="KW-0175">Coiled coil</keyword>
<feature type="coiled-coil region" evidence="1">
    <location>
        <begin position="10"/>
        <end position="69"/>
    </location>
</feature>
<dbReference type="Proteomes" id="UP000515789">
    <property type="component" value="Chromosome"/>
</dbReference>
<evidence type="ECO:0000256" key="1">
    <source>
        <dbReference type="SAM" id="Coils"/>
    </source>
</evidence>
<sequence length="190" mass="22002">MTLGLLKLKVSEEEKNQKKSTEDLEETLRKLRLQKNQLIEIIQEKDQEIKKLRAKDEALRNRMAGCQEQSPVGPVQHNGIGQVMHGIFLEMETREALVPYKNKSKNSQEFFKFRKDDFDAVLKELAVTGQGKISGFSTSEILRFMVQTSVMKIQGSGKHYWMDTQDGQRVKVLLICKTAYEYFLREWEGA</sequence>
<proteinExistence type="predicted"/>
<reference evidence="2 3" key="1">
    <citation type="submission" date="2019-04" db="EMBL/GenBank/DDBJ databases">
        <authorList>
            <person name="Schori C."/>
            <person name="Ahrens C."/>
        </authorList>
    </citation>
    <scope>NUCLEOTIDE SEQUENCE [LARGE SCALE GENOMIC DNA]</scope>
    <source>
        <strain evidence="2 3">DSM 2950</strain>
    </source>
</reference>
<name>A0A7G5N3X1_9FIRM</name>